<gene>
    <name evidence="2" type="ORF">J6I44_07230</name>
</gene>
<evidence type="ECO:0000313" key="2">
    <source>
        <dbReference type="EMBL" id="MCW9706642.1"/>
    </source>
</evidence>
<dbReference type="InterPro" id="IPR032710">
    <property type="entry name" value="NTF2-like_dom_sf"/>
</dbReference>
<keyword evidence="3" id="KW-1185">Reference proteome</keyword>
<reference evidence="2 3" key="1">
    <citation type="submission" date="2021-03" db="EMBL/GenBank/DDBJ databases">
        <title>Aliifodinibius sp. nov., a new bacterium isolated from saline soil.</title>
        <authorList>
            <person name="Galisteo C."/>
            <person name="De La Haba R."/>
            <person name="Sanchez-Porro C."/>
            <person name="Ventosa A."/>
        </authorList>
    </citation>
    <scope>NUCLEOTIDE SEQUENCE [LARGE SCALE GENOMIC DNA]</scope>
    <source>
        <strain evidence="2 3">1BSP15-2V2</strain>
    </source>
</reference>
<dbReference type="InterPro" id="IPR011944">
    <property type="entry name" value="Steroid_delta5-4_isomerase"/>
</dbReference>
<name>A0ABT3PL33_9BACT</name>
<dbReference type="Pfam" id="PF14534">
    <property type="entry name" value="DUF4440"/>
    <property type="match status" value="1"/>
</dbReference>
<dbReference type="EMBL" id="JAGGJA010000004">
    <property type="protein sequence ID" value="MCW9706642.1"/>
    <property type="molecule type" value="Genomic_DNA"/>
</dbReference>
<feature type="domain" description="DUF4440" evidence="1">
    <location>
        <begin position="8"/>
        <end position="118"/>
    </location>
</feature>
<dbReference type="RefSeq" id="WP_265765369.1">
    <property type="nucleotide sequence ID" value="NZ_JAGGJA010000004.1"/>
</dbReference>
<accession>A0ABT3PL33</accession>
<evidence type="ECO:0000313" key="3">
    <source>
        <dbReference type="Proteomes" id="UP001207918"/>
    </source>
</evidence>
<comment type="caution">
    <text evidence="2">The sequence shown here is derived from an EMBL/GenBank/DDBJ whole genome shotgun (WGS) entry which is preliminary data.</text>
</comment>
<dbReference type="Proteomes" id="UP001207918">
    <property type="component" value="Unassembled WGS sequence"/>
</dbReference>
<dbReference type="NCBIfam" id="TIGR02246">
    <property type="entry name" value="SgcJ/EcaC family oxidoreductase"/>
    <property type="match status" value="1"/>
</dbReference>
<dbReference type="Gene3D" id="3.10.450.50">
    <property type="match status" value="1"/>
</dbReference>
<proteinExistence type="predicted"/>
<dbReference type="SUPFAM" id="SSF54427">
    <property type="entry name" value="NTF2-like"/>
    <property type="match status" value="1"/>
</dbReference>
<organism evidence="2 3">
    <name type="scientific">Fodinibius salsisoli</name>
    <dbReference type="NCBI Taxonomy" id="2820877"/>
    <lineage>
        <taxon>Bacteria</taxon>
        <taxon>Pseudomonadati</taxon>
        <taxon>Balneolota</taxon>
        <taxon>Balneolia</taxon>
        <taxon>Balneolales</taxon>
        <taxon>Balneolaceae</taxon>
        <taxon>Fodinibius</taxon>
    </lineage>
</organism>
<sequence length="129" mass="14992">MDIPDSLIKQHQNWINAVNNENIDEYANILAEDAVWIPPGQQPIIGRKAFRQWLKPFFGKFSYDFSISDERFLVSGNWAFERAKFTSKMTPNSGGDPMAHSGTFTVLWNQDDEDNWLINRYIDDSNINF</sequence>
<protein>
    <submittedName>
        <fullName evidence="2">SgcJ/EcaC family oxidoreductase</fullName>
    </submittedName>
</protein>
<dbReference type="InterPro" id="IPR027843">
    <property type="entry name" value="DUF4440"/>
</dbReference>
<evidence type="ECO:0000259" key="1">
    <source>
        <dbReference type="Pfam" id="PF14534"/>
    </source>
</evidence>